<dbReference type="CDD" id="cd03394">
    <property type="entry name" value="PAP2_like_5"/>
    <property type="match status" value="1"/>
</dbReference>
<dbReference type="Proteomes" id="UP000662770">
    <property type="component" value="Chromosome"/>
</dbReference>
<protein>
    <recommendedName>
        <fullName evidence="1">undecaprenyl-diphosphate phosphatase</fullName>
        <ecNumber evidence="1">3.6.1.27</ecNumber>
    </recommendedName>
    <alternativeName>
        <fullName evidence="2">Undecaprenyl pyrophosphate phosphatase</fullName>
    </alternativeName>
</protein>
<comment type="catalytic activity">
    <reaction evidence="3">
        <text>di-trans,octa-cis-undecaprenyl diphosphate + H2O = di-trans,octa-cis-undecaprenyl phosphate + phosphate + H(+)</text>
        <dbReference type="Rhea" id="RHEA:28094"/>
        <dbReference type="ChEBI" id="CHEBI:15377"/>
        <dbReference type="ChEBI" id="CHEBI:15378"/>
        <dbReference type="ChEBI" id="CHEBI:43474"/>
        <dbReference type="ChEBI" id="CHEBI:58405"/>
        <dbReference type="ChEBI" id="CHEBI:60392"/>
        <dbReference type="EC" id="3.6.1.27"/>
    </reaction>
</comment>
<accession>A0ABX7QLM4</accession>
<dbReference type="InterPro" id="IPR036938">
    <property type="entry name" value="PAP2/HPO_sf"/>
</dbReference>
<dbReference type="SUPFAM" id="SSF48317">
    <property type="entry name" value="Acid phosphatase/Vanadium-dependent haloperoxidase"/>
    <property type="match status" value="1"/>
</dbReference>
<feature type="domain" description="Phosphatidic acid phosphatase type 2/haloperoxidase" evidence="5">
    <location>
        <begin position="55"/>
        <end position="155"/>
    </location>
</feature>
<evidence type="ECO:0000313" key="7">
    <source>
        <dbReference type="Proteomes" id="UP000662770"/>
    </source>
</evidence>
<dbReference type="PANTHER" id="PTHR14969">
    <property type="entry name" value="SPHINGOSINE-1-PHOSPHATE PHOSPHOHYDROLASE"/>
    <property type="match status" value="1"/>
</dbReference>
<feature type="chain" id="PRO_5046051887" description="undecaprenyl-diphosphate phosphatase" evidence="4">
    <location>
        <begin position="26"/>
        <end position="180"/>
    </location>
</feature>
<keyword evidence="7" id="KW-1185">Reference proteome</keyword>
<evidence type="ECO:0000313" key="6">
    <source>
        <dbReference type="EMBL" id="QSX32358.1"/>
    </source>
</evidence>
<sequence length="180" mass="19795">MKSLRLPLNSALLCATVFFSQYAAAGSTVETSSDIGLVAVPAAAWALSQFKDDSEGQYQLYWGLGTTLLSTELLKYTIHERRPDGSDDDSFPSGHTSLTFAAATYVQQRYGWKTSIPFYAAASYVGWSRVHTDRHYTKDVLAGALIGYLNARYFTEPFHGVQVAAYSNEDAVGINLHMAF</sequence>
<dbReference type="EMBL" id="CP071503">
    <property type="protein sequence ID" value="QSX32358.1"/>
    <property type="molecule type" value="Genomic_DNA"/>
</dbReference>
<evidence type="ECO:0000256" key="3">
    <source>
        <dbReference type="ARBA" id="ARBA00047594"/>
    </source>
</evidence>
<name>A0ABX7QLM4_9GAMM</name>
<evidence type="ECO:0000256" key="1">
    <source>
        <dbReference type="ARBA" id="ARBA00012374"/>
    </source>
</evidence>
<dbReference type="Pfam" id="PF01569">
    <property type="entry name" value="PAP2"/>
    <property type="match status" value="1"/>
</dbReference>
<gene>
    <name evidence="6" type="ORF">JYB87_11320</name>
</gene>
<dbReference type="EC" id="3.6.1.27" evidence="1"/>
<dbReference type="PANTHER" id="PTHR14969:SF13">
    <property type="entry name" value="AT30094P"/>
    <property type="match status" value="1"/>
</dbReference>
<organism evidence="6 7">
    <name type="scientific">Shewanella avicenniae</name>
    <dbReference type="NCBI Taxonomy" id="2814294"/>
    <lineage>
        <taxon>Bacteria</taxon>
        <taxon>Pseudomonadati</taxon>
        <taxon>Pseudomonadota</taxon>
        <taxon>Gammaproteobacteria</taxon>
        <taxon>Alteromonadales</taxon>
        <taxon>Shewanellaceae</taxon>
        <taxon>Shewanella</taxon>
    </lineage>
</organism>
<dbReference type="SMART" id="SM00014">
    <property type="entry name" value="acidPPc"/>
    <property type="match status" value="1"/>
</dbReference>
<evidence type="ECO:0000256" key="2">
    <source>
        <dbReference type="ARBA" id="ARBA00032707"/>
    </source>
</evidence>
<feature type="signal peptide" evidence="4">
    <location>
        <begin position="1"/>
        <end position="25"/>
    </location>
</feature>
<dbReference type="InterPro" id="IPR000326">
    <property type="entry name" value="PAP2/HPO"/>
</dbReference>
<keyword evidence="4" id="KW-0732">Signal</keyword>
<reference evidence="6 7" key="1">
    <citation type="submission" date="2021-03" db="EMBL/GenBank/DDBJ databases">
        <title>Novel species identification of genus Shewanella.</title>
        <authorList>
            <person name="Liu G."/>
            <person name="Zhang Q."/>
        </authorList>
    </citation>
    <scope>NUCLEOTIDE SEQUENCE [LARGE SCALE GENOMIC DNA]</scope>
    <source>
        <strain evidence="6 7">FJAT-51800</strain>
    </source>
</reference>
<proteinExistence type="predicted"/>
<dbReference type="Gene3D" id="1.20.144.10">
    <property type="entry name" value="Phosphatidic acid phosphatase type 2/haloperoxidase"/>
    <property type="match status" value="1"/>
</dbReference>
<dbReference type="RefSeq" id="WP_207353603.1">
    <property type="nucleotide sequence ID" value="NZ_CP071503.1"/>
</dbReference>
<evidence type="ECO:0000259" key="5">
    <source>
        <dbReference type="SMART" id="SM00014"/>
    </source>
</evidence>
<evidence type="ECO:0000256" key="4">
    <source>
        <dbReference type="SAM" id="SignalP"/>
    </source>
</evidence>